<dbReference type="CDD" id="cd03801">
    <property type="entry name" value="GT4_PimA-like"/>
    <property type="match status" value="1"/>
</dbReference>
<proteinExistence type="predicted"/>
<dbReference type="InterPro" id="IPR050194">
    <property type="entry name" value="Glycosyltransferase_grp1"/>
</dbReference>
<dbReference type="SUPFAM" id="SSF53756">
    <property type="entry name" value="UDP-Glycosyltransferase/glycogen phosphorylase"/>
    <property type="match status" value="1"/>
</dbReference>
<dbReference type="Proteomes" id="UP000500857">
    <property type="component" value="Chromosome"/>
</dbReference>
<evidence type="ECO:0000259" key="2">
    <source>
        <dbReference type="Pfam" id="PF13439"/>
    </source>
</evidence>
<reference evidence="3 4" key="1">
    <citation type="submission" date="2020-04" db="EMBL/GenBank/DDBJ databases">
        <authorList>
            <person name="Basu S."/>
            <person name="Maruthanayagam V."/>
            <person name="Chakraborty S."/>
            <person name="Pramanik A."/>
            <person name="Mukherjee J."/>
            <person name="Brink B."/>
        </authorList>
    </citation>
    <scope>NUCLEOTIDE SEQUENCE [LARGE SCALE GENOMIC DNA]</scope>
    <source>
        <strain evidence="3 4">AP17</strain>
    </source>
</reference>
<dbReference type="GO" id="GO:0016758">
    <property type="term" value="F:hexosyltransferase activity"/>
    <property type="evidence" value="ECO:0007669"/>
    <property type="project" value="TreeGrafter"/>
</dbReference>
<dbReference type="InterPro" id="IPR028098">
    <property type="entry name" value="Glyco_trans_4-like_N"/>
</dbReference>
<dbReference type="EMBL" id="CP051167">
    <property type="protein sequence ID" value="QIZ71174.1"/>
    <property type="molecule type" value="Genomic_DNA"/>
</dbReference>
<sequence length="415" mass="46853">MNSLLVTDTFLPRIGGRENYYHALFTHLEGENVKIATPDLTGNWQEFDRAYPLPILRIPDLSQKWFKWGRPGRWKWWKILAEIHVKSPLDCVHCGVVLPDGMTGWLLWQTLGIPYIVYTHGKEVLENQRDSEKNLLMNLVFSQAARVVSNSNYTGELVKACGVAPEKVVRITPGIDVRQWRNVPEGGYLQALRARYDLENRPVILSVGRLLERKGIDRTIAALPRVLAKFPETVYLVVGDGPDRDRLERQVEELNLGQSVRFTGAMSDADLQAAYHLGTVFAMVSRQPQGSHEVEGFGIVYLEANICGLPVVAGRSGGVPDAVVDGKTGYLVDPQDPEAIAAAIVRLLENRPLREQMGEFGRERAIAEFDWSRCAVKLQTLMARVREEHPGRSLPSQVWQTVPFLLRRRIVNDRM</sequence>
<evidence type="ECO:0000313" key="3">
    <source>
        <dbReference type="EMBL" id="QIZ71174.1"/>
    </source>
</evidence>
<evidence type="ECO:0000313" key="4">
    <source>
        <dbReference type="Proteomes" id="UP000500857"/>
    </source>
</evidence>
<gene>
    <name evidence="3" type="ORF">HCG48_11795</name>
</gene>
<keyword evidence="3" id="KW-0808">Transferase</keyword>
<dbReference type="Pfam" id="PF13439">
    <property type="entry name" value="Glyco_transf_4"/>
    <property type="match status" value="1"/>
</dbReference>
<feature type="domain" description="Glycosyl transferase family 1" evidence="1">
    <location>
        <begin position="198"/>
        <end position="364"/>
    </location>
</feature>
<dbReference type="Pfam" id="PF00534">
    <property type="entry name" value="Glycos_transf_1"/>
    <property type="match status" value="1"/>
</dbReference>
<dbReference type="AlphaFoldDB" id="A0A6H1TX58"/>
<dbReference type="InterPro" id="IPR001296">
    <property type="entry name" value="Glyco_trans_1"/>
</dbReference>
<dbReference type="PANTHER" id="PTHR45947:SF3">
    <property type="entry name" value="SULFOQUINOVOSYL TRANSFERASE SQD2"/>
    <property type="match status" value="1"/>
</dbReference>
<organism evidence="3 4">
    <name type="scientific">Oxynema aestuarii AP17</name>
    <dbReference type="NCBI Taxonomy" id="2064643"/>
    <lineage>
        <taxon>Bacteria</taxon>
        <taxon>Bacillati</taxon>
        <taxon>Cyanobacteriota</taxon>
        <taxon>Cyanophyceae</taxon>
        <taxon>Oscillatoriophycideae</taxon>
        <taxon>Oscillatoriales</taxon>
        <taxon>Oscillatoriaceae</taxon>
        <taxon>Oxynema</taxon>
        <taxon>Oxynema aestuarii</taxon>
    </lineage>
</organism>
<evidence type="ECO:0000259" key="1">
    <source>
        <dbReference type="Pfam" id="PF00534"/>
    </source>
</evidence>
<feature type="domain" description="Glycosyltransferase subfamily 4-like N-terminal" evidence="2">
    <location>
        <begin position="14"/>
        <end position="178"/>
    </location>
</feature>
<protein>
    <submittedName>
        <fullName evidence="3">Glycosyltransferase family 4 protein</fullName>
    </submittedName>
</protein>
<dbReference type="KEGG" id="oxy:HCG48_11795"/>
<name>A0A6H1TX58_9CYAN</name>
<dbReference type="PANTHER" id="PTHR45947">
    <property type="entry name" value="SULFOQUINOVOSYL TRANSFERASE SQD2"/>
    <property type="match status" value="1"/>
</dbReference>
<keyword evidence="4" id="KW-1185">Reference proteome</keyword>
<accession>A0A6H1TX58</accession>
<dbReference type="RefSeq" id="WP_168569329.1">
    <property type="nucleotide sequence ID" value="NZ_CP051167.1"/>
</dbReference>
<dbReference type="Gene3D" id="3.40.50.2000">
    <property type="entry name" value="Glycogen Phosphorylase B"/>
    <property type="match status" value="2"/>
</dbReference>